<dbReference type="HOGENOM" id="CLU_044237_1_1_5"/>
<dbReference type="EC" id="2.7.6.2" evidence="5"/>
<dbReference type="InterPro" id="IPR036759">
    <property type="entry name" value="TPK_catalytic_sf"/>
</dbReference>
<dbReference type="EMBL" id="CP004372">
    <property type="protein sequence ID" value="AHM02553.1"/>
    <property type="molecule type" value="Genomic_DNA"/>
</dbReference>
<dbReference type="STRING" id="1294273.roselon_00090"/>
<dbReference type="GO" id="GO:0009229">
    <property type="term" value="P:thiamine diphosphate biosynthetic process"/>
    <property type="evidence" value="ECO:0007669"/>
    <property type="project" value="InterPro"/>
</dbReference>
<dbReference type="PATRIC" id="fig|1294273.3.peg.84"/>
<evidence type="ECO:0000313" key="7">
    <source>
        <dbReference type="EMBL" id="AHM02553.1"/>
    </source>
</evidence>
<dbReference type="InterPro" id="IPR053149">
    <property type="entry name" value="TPK"/>
</dbReference>
<keyword evidence="2" id="KW-0547">Nucleotide-binding</keyword>
<dbReference type="eggNOG" id="COG1564">
    <property type="taxonomic scope" value="Bacteria"/>
</dbReference>
<dbReference type="NCBIfam" id="TIGR01378">
    <property type="entry name" value="thi_PPkinase"/>
    <property type="match status" value="1"/>
</dbReference>
<evidence type="ECO:0000256" key="3">
    <source>
        <dbReference type="ARBA" id="ARBA00022777"/>
    </source>
</evidence>
<dbReference type="OrthoDB" id="7057856at2"/>
<dbReference type="InterPro" id="IPR007371">
    <property type="entry name" value="TPK_catalytic"/>
</dbReference>
<dbReference type="Proteomes" id="UP000019593">
    <property type="component" value="Chromosome"/>
</dbReference>
<evidence type="ECO:0000256" key="4">
    <source>
        <dbReference type="ARBA" id="ARBA00022840"/>
    </source>
</evidence>
<keyword evidence="1 7" id="KW-0808">Transferase</keyword>
<evidence type="ECO:0000259" key="6">
    <source>
        <dbReference type="SMART" id="SM00983"/>
    </source>
</evidence>
<keyword evidence="4" id="KW-0067">ATP-binding</keyword>
<dbReference type="GO" id="GO:0030975">
    <property type="term" value="F:thiamine binding"/>
    <property type="evidence" value="ECO:0007669"/>
    <property type="project" value="InterPro"/>
</dbReference>
<dbReference type="Gene3D" id="3.40.50.10240">
    <property type="entry name" value="Thiamin pyrophosphokinase, catalytic domain"/>
    <property type="match status" value="1"/>
</dbReference>
<keyword evidence="3 7" id="KW-0418">Kinase</keyword>
<dbReference type="PANTHER" id="PTHR41299">
    <property type="entry name" value="THIAMINE PYROPHOSPHOKINASE"/>
    <property type="match status" value="1"/>
</dbReference>
<keyword evidence="8" id="KW-1185">Reference proteome</keyword>
<dbReference type="InterPro" id="IPR036371">
    <property type="entry name" value="TPK_B1-bd_sf"/>
</dbReference>
<feature type="domain" description="Thiamin pyrophosphokinase thiamin-binding" evidence="6">
    <location>
        <begin position="141"/>
        <end position="214"/>
    </location>
</feature>
<proteinExistence type="predicted"/>
<evidence type="ECO:0000313" key="8">
    <source>
        <dbReference type="Proteomes" id="UP000019593"/>
    </source>
</evidence>
<dbReference type="GO" id="GO:0016301">
    <property type="term" value="F:kinase activity"/>
    <property type="evidence" value="ECO:0007669"/>
    <property type="project" value="UniProtKB-KW"/>
</dbReference>
<dbReference type="Pfam" id="PF04265">
    <property type="entry name" value="TPK_B1_binding"/>
    <property type="match status" value="1"/>
</dbReference>
<evidence type="ECO:0000256" key="5">
    <source>
        <dbReference type="NCBIfam" id="TIGR01378"/>
    </source>
</evidence>
<dbReference type="GO" id="GO:0006772">
    <property type="term" value="P:thiamine metabolic process"/>
    <property type="evidence" value="ECO:0007669"/>
    <property type="project" value="UniProtKB-UniRule"/>
</dbReference>
<organism evidence="7 8">
    <name type="scientific">Roseicyclus elongatus DSM 19469</name>
    <dbReference type="NCBI Taxonomy" id="1294273"/>
    <lineage>
        <taxon>Bacteria</taxon>
        <taxon>Pseudomonadati</taxon>
        <taxon>Pseudomonadota</taxon>
        <taxon>Alphaproteobacteria</taxon>
        <taxon>Rhodobacterales</taxon>
        <taxon>Roseobacteraceae</taxon>
        <taxon>Roseicyclus</taxon>
    </lineage>
</organism>
<dbReference type="KEGG" id="red:roselon_00090"/>
<dbReference type="RefSeq" id="WP_025310496.1">
    <property type="nucleotide sequence ID" value="NZ_CP004372.1"/>
</dbReference>
<evidence type="ECO:0000256" key="1">
    <source>
        <dbReference type="ARBA" id="ARBA00022679"/>
    </source>
</evidence>
<reference evidence="7 8" key="1">
    <citation type="submission" date="2013-03" db="EMBL/GenBank/DDBJ databases">
        <authorList>
            <person name="Fiebig A."/>
            <person name="Goeker M."/>
            <person name="Klenk H.-P.P."/>
        </authorList>
    </citation>
    <scope>NUCLEOTIDE SEQUENCE [LARGE SCALE GENOMIC DNA]</scope>
    <source>
        <strain evidence="8">DSM 19469</strain>
    </source>
</reference>
<dbReference type="GO" id="GO:0004788">
    <property type="term" value="F:thiamine diphosphokinase activity"/>
    <property type="evidence" value="ECO:0007669"/>
    <property type="project" value="UniProtKB-UniRule"/>
</dbReference>
<dbReference type="SMART" id="SM00983">
    <property type="entry name" value="TPK_B1_binding"/>
    <property type="match status" value="1"/>
</dbReference>
<dbReference type="InterPro" id="IPR007373">
    <property type="entry name" value="Thiamin_PyroPKinase_B1-bd"/>
</dbReference>
<dbReference type="GO" id="GO:0005524">
    <property type="term" value="F:ATP binding"/>
    <property type="evidence" value="ECO:0007669"/>
    <property type="project" value="UniProtKB-KW"/>
</dbReference>
<accession>W8RNH6</accession>
<dbReference type="AlphaFoldDB" id="W8RNH6"/>
<name>W8RNH6_9RHOB</name>
<dbReference type="SUPFAM" id="SSF63862">
    <property type="entry name" value="Thiamin pyrophosphokinase, substrate-binding domain"/>
    <property type="match status" value="1"/>
</dbReference>
<dbReference type="Pfam" id="PF04263">
    <property type="entry name" value="TPK_catalytic"/>
    <property type="match status" value="1"/>
</dbReference>
<protein>
    <recommendedName>
        <fullName evidence="5">Thiamine diphosphokinase</fullName>
        <ecNumber evidence="5">2.7.6.2</ecNumber>
    </recommendedName>
</protein>
<sequence length="233" mass="24112">MEIAGPGGQILPAEAPLLNLGEAVTLLGGGVVAPGDLDLALARAPALVAADGGAGAALAAGHMPEAVIGDMDSLDPRDRARLEGRLVPITEQDSTDFDKALRSVTARLVIAVGFAGARIDHELAAYHTLVARPERACVILGACDIVFHVQGEVALDLPVGTRLSLFPLAGVRGRATGLRWPVDDLAFHPASRIGTSNETVAPRVRLRFDAAGMLAILPRTHLDAVLSALAARV</sequence>
<dbReference type="CDD" id="cd07995">
    <property type="entry name" value="TPK"/>
    <property type="match status" value="1"/>
</dbReference>
<dbReference type="SUPFAM" id="SSF63999">
    <property type="entry name" value="Thiamin pyrophosphokinase, catalytic domain"/>
    <property type="match status" value="1"/>
</dbReference>
<evidence type="ECO:0000256" key="2">
    <source>
        <dbReference type="ARBA" id="ARBA00022741"/>
    </source>
</evidence>
<gene>
    <name evidence="7" type="ORF">roselon_00090</name>
</gene>
<dbReference type="PANTHER" id="PTHR41299:SF1">
    <property type="entry name" value="THIAMINE PYROPHOSPHOKINASE"/>
    <property type="match status" value="1"/>
</dbReference>
<dbReference type="InterPro" id="IPR006282">
    <property type="entry name" value="Thi_PPkinase"/>
</dbReference>